<dbReference type="InterPro" id="IPR038763">
    <property type="entry name" value="DHH_sf"/>
</dbReference>
<dbReference type="Gene3D" id="3.90.1640.30">
    <property type="match status" value="1"/>
</dbReference>
<dbReference type="SUPFAM" id="SSF64182">
    <property type="entry name" value="DHH phosphoesterases"/>
    <property type="match status" value="1"/>
</dbReference>
<dbReference type="AlphaFoldDB" id="A0A1G2RK57"/>
<proteinExistence type="predicted"/>
<evidence type="ECO:0000313" key="3">
    <source>
        <dbReference type="EMBL" id="OHA73235.1"/>
    </source>
</evidence>
<dbReference type="GO" id="GO:0004527">
    <property type="term" value="F:exonuclease activity"/>
    <property type="evidence" value="ECO:0007669"/>
    <property type="project" value="UniProtKB-KW"/>
</dbReference>
<sequence>MKIKNLTKAANRIKKAILQKERIILYGDADLDGITSVLIAEEAIKSLGGNIVARYFPEREKEGYGVTPKGLEYLKEHAPALLVTFDLGISNFKEIPMAKKLGFSVIVVDHHKVLDKLPKADIIVDPKQPGDKYPFKEFAACGLSLQLAKELLGKKMSDALYQSMVELAAMGTIADMMAREQDNVKIIQEGLDAIPYSWRPGIRAFLESDIFGRNVPLENKVQQMISILNVRDTKNREPGAFRLLSCPSEPKARRMVDDFAEKNKIRKEQIDGAADEVRMRVFHKKTDPLVFEGDEKFEYMLLGAVSSIISQETNKPAFIYRRSKKDILGSVRAPSGYDTVKAMQACDKFLDTYGGHPQASGFQTSSDKEDALRACLTEYFQKNKK</sequence>
<dbReference type="GO" id="GO:0003676">
    <property type="term" value="F:nucleic acid binding"/>
    <property type="evidence" value="ECO:0007669"/>
    <property type="project" value="InterPro"/>
</dbReference>
<evidence type="ECO:0000259" key="1">
    <source>
        <dbReference type="Pfam" id="PF01368"/>
    </source>
</evidence>
<dbReference type="InterPro" id="IPR001667">
    <property type="entry name" value="DDH_dom"/>
</dbReference>
<protein>
    <submittedName>
        <fullName evidence="3">Uncharacterized protein</fullName>
    </submittedName>
</protein>
<organism evidence="3 4">
    <name type="scientific">Candidatus Wildermuthbacteria bacterium RIFCSPLOWO2_01_FULL_48_29</name>
    <dbReference type="NCBI Taxonomy" id="1802462"/>
    <lineage>
        <taxon>Bacteria</taxon>
        <taxon>Candidatus Wildermuthiibacteriota</taxon>
    </lineage>
</organism>
<dbReference type="Pfam" id="PF02272">
    <property type="entry name" value="DHHA1"/>
    <property type="match status" value="1"/>
</dbReference>
<dbReference type="Gene3D" id="3.10.310.30">
    <property type="match status" value="1"/>
</dbReference>
<name>A0A1G2RK57_9BACT</name>
<dbReference type="InterPro" id="IPR051673">
    <property type="entry name" value="SSDNA_exonuclease_RecJ"/>
</dbReference>
<dbReference type="PANTHER" id="PTHR30255">
    <property type="entry name" value="SINGLE-STRANDED-DNA-SPECIFIC EXONUCLEASE RECJ"/>
    <property type="match status" value="1"/>
</dbReference>
<feature type="domain" description="DHHA1" evidence="2">
    <location>
        <begin position="302"/>
        <end position="381"/>
    </location>
</feature>
<reference evidence="3 4" key="1">
    <citation type="journal article" date="2016" name="Nat. Commun.">
        <title>Thousands of microbial genomes shed light on interconnected biogeochemical processes in an aquifer system.</title>
        <authorList>
            <person name="Anantharaman K."/>
            <person name="Brown C.T."/>
            <person name="Hug L.A."/>
            <person name="Sharon I."/>
            <person name="Castelle C.J."/>
            <person name="Probst A.J."/>
            <person name="Thomas B.C."/>
            <person name="Singh A."/>
            <person name="Wilkins M.J."/>
            <person name="Karaoz U."/>
            <person name="Brodie E.L."/>
            <person name="Williams K.H."/>
            <person name="Hubbard S.S."/>
            <person name="Banfield J.F."/>
        </authorList>
    </citation>
    <scope>NUCLEOTIDE SEQUENCE [LARGE SCALE GENOMIC DNA]</scope>
</reference>
<dbReference type="InterPro" id="IPR003156">
    <property type="entry name" value="DHHA1_dom"/>
</dbReference>
<comment type="caution">
    <text evidence="3">The sequence shown here is derived from an EMBL/GenBank/DDBJ whole genome shotgun (WGS) entry which is preliminary data.</text>
</comment>
<dbReference type="Pfam" id="PF01368">
    <property type="entry name" value="DHH"/>
    <property type="match status" value="1"/>
</dbReference>
<dbReference type="PANTHER" id="PTHR30255:SF2">
    <property type="entry name" value="SINGLE-STRANDED-DNA-SPECIFIC EXONUCLEASE RECJ"/>
    <property type="match status" value="1"/>
</dbReference>
<gene>
    <name evidence="3" type="ORF">A2940_00775</name>
</gene>
<feature type="domain" description="DDH" evidence="1">
    <location>
        <begin position="22"/>
        <end position="172"/>
    </location>
</feature>
<dbReference type="Proteomes" id="UP000178421">
    <property type="component" value="Unassembled WGS sequence"/>
</dbReference>
<evidence type="ECO:0000313" key="4">
    <source>
        <dbReference type="Proteomes" id="UP000178421"/>
    </source>
</evidence>
<evidence type="ECO:0000259" key="2">
    <source>
        <dbReference type="Pfam" id="PF02272"/>
    </source>
</evidence>
<accession>A0A1G2RK57</accession>
<dbReference type="EMBL" id="MHUH01000021">
    <property type="protein sequence ID" value="OHA73235.1"/>
    <property type="molecule type" value="Genomic_DNA"/>
</dbReference>